<dbReference type="Pfam" id="PF00583">
    <property type="entry name" value="Acetyltransf_1"/>
    <property type="match status" value="1"/>
</dbReference>
<organism evidence="2 3">
    <name type="scientific">Natrinema soli</name>
    <dbReference type="NCBI Taxonomy" id="1930624"/>
    <lineage>
        <taxon>Archaea</taxon>
        <taxon>Methanobacteriati</taxon>
        <taxon>Methanobacteriota</taxon>
        <taxon>Stenosarchaea group</taxon>
        <taxon>Halobacteria</taxon>
        <taxon>Halobacteriales</taxon>
        <taxon>Natrialbaceae</taxon>
        <taxon>Natrinema</taxon>
    </lineage>
</organism>
<proteinExistence type="predicted"/>
<dbReference type="InterPro" id="IPR016181">
    <property type="entry name" value="Acyl_CoA_acyltransferase"/>
</dbReference>
<dbReference type="Gene3D" id="3.40.630.30">
    <property type="match status" value="1"/>
</dbReference>
<accession>A0ABD5SJT6</accession>
<keyword evidence="2" id="KW-0012">Acyltransferase</keyword>
<feature type="domain" description="N-acetyltransferase" evidence="1">
    <location>
        <begin position="101"/>
        <end position="263"/>
    </location>
</feature>
<dbReference type="Proteomes" id="UP001596383">
    <property type="component" value="Unassembled WGS sequence"/>
</dbReference>
<dbReference type="RefSeq" id="WP_273738174.1">
    <property type="nucleotide sequence ID" value="NZ_JAQIVI010000132.1"/>
</dbReference>
<keyword evidence="3" id="KW-1185">Reference proteome</keyword>
<gene>
    <name evidence="2" type="ORF">ACFQE6_09030</name>
</gene>
<dbReference type="GO" id="GO:0016746">
    <property type="term" value="F:acyltransferase activity"/>
    <property type="evidence" value="ECO:0007669"/>
    <property type="project" value="UniProtKB-KW"/>
</dbReference>
<reference evidence="2 3" key="1">
    <citation type="journal article" date="2019" name="Int. J. Syst. Evol. Microbiol.">
        <title>The Global Catalogue of Microorganisms (GCM) 10K type strain sequencing project: providing services to taxonomists for standard genome sequencing and annotation.</title>
        <authorList>
            <consortium name="The Broad Institute Genomics Platform"/>
            <consortium name="The Broad Institute Genome Sequencing Center for Infectious Disease"/>
            <person name="Wu L."/>
            <person name="Ma J."/>
        </authorList>
    </citation>
    <scope>NUCLEOTIDE SEQUENCE [LARGE SCALE GENOMIC DNA]</scope>
    <source>
        <strain evidence="2 3">LMG 29247</strain>
    </source>
</reference>
<evidence type="ECO:0000313" key="2">
    <source>
        <dbReference type="EMBL" id="MFC6765139.1"/>
    </source>
</evidence>
<dbReference type="SUPFAM" id="SSF55729">
    <property type="entry name" value="Acyl-CoA N-acyltransferases (Nat)"/>
    <property type="match status" value="1"/>
</dbReference>
<name>A0ABD5SJT6_9EURY</name>
<evidence type="ECO:0000259" key="1">
    <source>
        <dbReference type="PROSITE" id="PS51186"/>
    </source>
</evidence>
<protein>
    <submittedName>
        <fullName evidence="2">GNAT family N-acetyltransferase</fullName>
        <ecNumber evidence="2">2.3.-.-</ecNumber>
    </submittedName>
</protein>
<dbReference type="EMBL" id="JBHSWV010000132">
    <property type="protein sequence ID" value="MFC6765139.1"/>
    <property type="molecule type" value="Genomic_DNA"/>
</dbReference>
<comment type="caution">
    <text evidence="2">The sequence shown here is derived from an EMBL/GenBank/DDBJ whole genome shotgun (WGS) entry which is preliminary data.</text>
</comment>
<dbReference type="PROSITE" id="PS51186">
    <property type="entry name" value="GNAT"/>
    <property type="match status" value="1"/>
</dbReference>
<dbReference type="InterPro" id="IPR000182">
    <property type="entry name" value="GNAT_dom"/>
</dbReference>
<dbReference type="AlphaFoldDB" id="A0ABD5SJT6"/>
<keyword evidence="2" id="KW-0808">Transferase</keyword>
<dbReference type="CDD" id="cd04301">
    <property type="entry name" value="NAT_SF"/>
    <property type="match status" value="1"/>
</dbReference>
<evidence type="ECO:0000313" key="3">
    <source>
        <dbReference type="Proteomes" id="UP001596383"/>
    </source>
</evidence>
<sequence length="264" mass="29191">MRENSSPTGGVIRSSTASINEITNEERRTVYEYVVQHGPVRPRRLQEELYPNDRRAIDHHLALLTQKGLLVETDDLVRVTTDLNRVAESITVGLSRFDSLVEFRPATDADRAELVTAIRSMAGEQPSVETTSTMATATDDGTLHRRDSAGECAVYVATIEDTICGLVHVDATARSQTAHTATVTGGVVESRREAGIGTRLLAYARQCADRCGYEKLYQHLPATNRRGIDFLVDRGWTIEATRNDHYLLDGSDVDDVIMSATVDW</sequence>
<dbReference type="EC" id="2.3.-.-" evidence="2"/>